<keyword evidence="2" id="KW-1185">Reference proteome</keyword>
<proteinExistence type="predicted"/>
<evidence type="ECO:0000313" key="2">
    <source>
        <dbReference type="Proteomes" id="UP000216004"/>
    </source>
</evidence>
<gene>
    <name evidence="1" type="ORF">BOCO_0377</name>
</gene>
<accession>A0A261ESL4</accession>
<dbReference type="OrthoDB" id="7949219at2"/>
<protein>
    <submittedName>
        <fullName evidence="1">Uncharacterized protein</fullName>
    </submittedName>
</protein>
<name>A0A261ESL4_9BIFI</name>
<evidence type="ECO:0000313" key="1">
    <source>
        <dbReference type="EMBL" id="OZG49860.1"/>
    </source>
</evidence>
<organism evidence="1 2">
    <name type="scientific">Bombiscardovia coagulans</name>
    <dbReference type="NCBI Taxonomy" id="686666"/>
    <lineage>
        <taxon>Bacteria</taxon>
        <taxon>Bacillati</taxon>
        <taxon>Actinomycetota</taxon>
        <taxon>Actinomycetes</taxon>
        <taxon>Bifidobacteriales</taxon>
        <taxon>Bifidobacteriaceae</taxon>
        <taxon>Bombiscardovia</taxon>
    </lineage>
</organism>
<reference evidence="1 2" key="1">
    <citation type="journal article" date="2017" name="BMC Genomics">
        <title>Comparative genomic and phylogenomic analyses of the Bifidobacteriaceae family.</title>
        <authorList>
            <person name="Lugli G.A."/>
            <person name="Milani C."/>
            <person name="Turroni F."/>
            <person name="Duranti S."/>
            <person name="Mancabelli L."/>
            <person name="Mangifesta M."/>
            <person name="Ferrario C."/>
            <person name="Modesto M."/>
            <person name="Mattarelli P."/>
            <person name="Jiri K."/>
            <person name="van Sinderen D."/>
            <person name="Ventura M."/>
        </authorList>
    </citation>
    <scope>NUCLEOTIDE SEQUENCE [LARGE SCALE GENOMIC DNA]</scope>
    <source>
        <strain evidence="1 2">DSM 22924</strain>
    </source>
</reference>
<dbReference type="EMBL" id="MWWS01000004">
    <property type="protein sequence ID" value="OZG49860.1"/>
    <property type="molecule type" value="Genomic_DNA"/>
</dbReference>
<sequence>MKAQTLSLTQVSNLLHCPPRIISILEACKWFPVRQEDGSYSVADVKTSMRQHPWLRQLNIPMCERELAQLNPTLRIPRKRGVIAAGRTYCRLWEILDASFHDLNTREE</sequence>
<dbReference type="Proteomes" id="UP000216004">
    <property type="component" value="Unassembled WGS sequence"/>
</dbReference>
<dbReference type="RefSeq" id="WP_094722425.1">
    <property type="nucleotide sequence ID" value="NZ_MWWS01000004.1"/>
</dbReference>
<dbReference type="AlphaFoldDB" id="A0A261ESL4"/>
<comment type="caution">
    <text evidence="1">The sequence shown here is derived from an EMBL/GenBank/DDBJ whole genome shotgun (WGS) entry which is preliminary data.</text>
</comment>